<name>A0AC61D9M8_9FIRM</name>
<gene>
    <name evidence="1" type="ORF">CS063_12350</name>
</gene>
<sequence length="238" mass="26490">MNEKVKALKAAFPCTLPVLTGFGFLGIAYGILMQSKGYGAIWSLLMSLIAFGGSMQFVAVTLLATGFDPLQAFYLSLIVNARHLFYGISMLEKYRGLDKLKFFLIYTLCDETFSIVCNQKVPEGVEPKWFYFFVSLLDYSYWAIASFLGGCLGQLIDIKTKGLDFALTALFVVIFVEGWKDKKNRIPAVIGVVTSILCLVCFGEGNFIIPAMVLILVQLTLLRKSLTKVYRGEEIICS</sequence>
<evidence type="ECO:0000313" key="2">
    <source>
        <dbReference type="Proteomes" id="UP000224460"/>
    </source>
</evidence>
<reference evidence="1" key="1">
    <citation type="submission" date="2017-10" db="EMBL/GenBank/DDBJ databases">
        <title>Genome sequence of cellulolytic Lachnospiraceae bacterium XHS1971 isolated from hotspring sediment.</title>
        <authorList>
            <person name="Vasudevan G."/>
            <person name="Joshi A.J."/>
            <person name="Hivarkar S."/>
            <person name="Lanjekar V.B."/>
            <person name="Dhakephalkar P.K."/>
            <person name="Dagar S."/>
        </authorList>
    </citation>
    <scope>NUCLEOTIDE SEQUENCE</scope>
    <source>
        <strain evidence="1">XHS1971</strain>
    </source>
</reference>
<evidence type="ECO:0000313" key="1">
    <source>
        <dbReference type="EMBL" id="PHV70089.1"/>
    </source>
</evidence>
<keyword evidence="2" id="KW-1185">Reference proteome</keyword>
<dbReference type="EMBL" id="PEDL01000014">
    <property type="protein sequence ID" value="PHV70089.1"/>
    <property type="molecule type" value="Genomic_DNA"/>
</dbReference>
<dbReference type="Proteomes" id="UP000224460">
    <property type="component" value="Unassembled WGS sequence"/>
</dbReference>
<accession>A0AC61D9M8</accession>
<proteinExistence type="predicted"/>
<comment type="caution">
    <text evidence="1">The sequence shown here is derived from an EMBL/GenBank/DDBJ whole genome shotgun (WGS) entry which is preliminary data.</text>
</comment>
<organism evidence="1 2">
    <name type="scientific">Sporanaerobium hydrogeniformans</name>
    <dbReference type="NCBI Taxonomy" id="3072179"/>
    <lineage>
        <taxon>Bacteria</taxon>
        <taxon>Bacillati</taxon>
        <taxon>Bacillota</taxon>
        <taxon>Clostridia</taxon>
        <taxon>Lachnospirales</taxon>
        <taxon>Lachnospiraceae</taxon>
        <taxon>Sporanaerobium</taxon>
    </lineage>
</organism>
<protein>
    <submittedName>
        <fullName evidence="1">Branched-chain amino acid ABC transporter permease</fullName>
    </submittedName>
</protein>